<evidence type="ECO:0000256" key="7">
    <source>
        <dbReference type="ARBA" id="ARBA00024739"/>
    </source>
</evidence>
<evidence type="ECO:0000256" key="8">
    <source>
        <dbReference type="ARBA" id="ARBA00030117"/>
    </source>
</evidence>
<organism evidence="11 12">
    <name type="scientific">Mesoterricola sediminis</name>
    <dbReference type="NCBI Taxonomy" id="2927980"/>
    <lineage>
        <taxon>Bacteria</taxon>
        <taxon>Pseudomonadati</taxon>
        <taxon>Acidobacteriota</taxon>
        <taxon>Holophagae</taxon>
        <taxon>Holophagales</taxon>
        <taxon>Holophagaceae</taxon>
        <taxon>Mesoterricola</taxon>
    </lineage>
</organism>
<evidence type="ECO:0000256" key="5">
    <source>
        <dbReference type="ARBA" id="ARBA00023015"/>
    </source>
</evidence>
<evidence type="ECO:0000256" key="4">
    <source>
        <dbReference type="ARBA" id="ARBA00022795"/>
    </source>
</evidence>
<name>A0AA48KG87_9BACT</name>
<comment type="similarity">
    <text evidence="1">Belongs to the FlgM family.</text>
</comment>
<dbReference type="Proteomes" id="UP001228113">
    <property type="component" value="Chromosome"/>
</dbReference>
<keyword evidence="12" id="KW-1185">Reference proteome</keyword>
<evidence type="ECO:0000256" key="1">
    <source>
        <dbReference type="ARBA" id="ARBA00005322"/>
    </source>
</evidence>
<keyword evidence="4" id="KW-1005">Bacterial flagellum biogenesis</keyword>
<dbReference type="AlphaFoldDB" id="A0AA48KG87"/>
<dbReference type="KEGG" id="msea:METESE_21560"/>
<keyword evidence="6" id="KW-0804">Transcription</keyword>
<feature type="domain" description="Anti-sigma-28 factor FlgM C-terminal" evidence="10">
    <location>
        <begin position="37"/>
        <end position="91"/>
    </location>
</feature>
<evidence type="ECO:0000313" key="11">
    <source>
        <dbReference type="EMBL" id="BDU77198.1"/>
    </source>
</evidence>
<evidence type="ECO:0000256" key="6">
    <source>
        <dbReference type="ARBA" id="ARBA00023163"/>
    </source>
</evidence>
<protein>
    <recommendedName>
        <fullName evidence="2">Negative regulator of flagellin synthesis</fullName>
    </recommendedName>
    <alternativeName>
        <fullName evidence="8">Anti-sigma-28 factor</fullName>
    </alternativeName>
</protein>
<dbReference type="Pfam" id="PF04316">
    <property type="entry name" value="FlgM"/>
    <property type="match status" value="1"/>
</dbReference>
<dbReference type="EMBL" id="AP027081">
    <property type="protein sequence ID" value="BDU77198.1"/>
    <property type="molecule type" value="Genomic_DNA"/>
</dbReference>
<evidence type="ECO:0000256" key="3">
    <source>
        <dbReference type="ARBA" id="ARBA00022491"/>
    </source>
</evidence>
<evidence type="ECO:0000313" key="12">
    <source>
        <dbReference type="Proteomes" id="UP001228113"/>
    </source>
</evidence>
<keyword evidence="3" id="KW-0678">Repressor</keyword>
<evidence type="ECO:0000259" key="10">
    <source>
        <dbReference type="Pfam" id="PF04316"/>
    </source>
</evidence>
<dbReference type="GO" id="GO:0045892">
    <property type="term" value="P:negative regulation of DNA-templated transcription"/>
    <property type="evidence" value="ECO:0007669"/>
    <property type="project" value="InterPro"/>
</dbReference>
<keyword evidence="5" id="KW-0805">Transcription regulation</keyword>
<dbReference type="GO" id="GO:0044781">
    <property type="term" value="P:bacterial-type flagellum organization"/>
    <property type="evidence" value="ECO:0007669"/>
    <property type="project" value="UniProtKB-KW"/>
</dbReference>
<evidence type="ECO:0000256" key="9">
    <source>
        <dbReference type="SAM" id="MobiDB-lite"/>
    </source>
</evidence>
<sequence>MRVSIKSGGTGSGAKVSAGSSAPSQPASTAPAGPVSDALSVSSGAHFVAVARARITGIPDVRLDRVEALRASLDAEDYHPDPDAVADGLLKEYTPLPLGS</sequence>
<dbReference type="SUPFAM" id="SSF101498">
    <property type="entry name" value="Anti-sigma factor FlgM"/>
    <property type="match status" value="1"/>
</dbReference>
<gene>
    <name evidence="11" type="ORF">METESE_21560</name>
</gene>
<dbReference type="InterPro" id="IPR007412">
    <property type="entry name" value="FlgM"/>
</dbReference>
<accession>A0AA48KG87</accession>
<feature type="region of interest" description="Disordered" evidence="9">
    <location>
        <begin position="1"/>
        <end position="36"/>
    </location>
</feature>
<dbReference type="InterPro" id="IPR035890">
    <property type="entry name" value="Anti-sigma-28_factor_FlgM_sf"/>
</dbReference>
<dbReference type="NCBIfam" id="TIGR03824">
    <property type="entry name" value="FlgM_jcvi"/>
    <property type="match status" value="1"/>
</dbReference>
<feature type="compositionally biased region" description="Low complexity" evidence="9">
    <location>
        <begin position="13"/>
        <end position="34"/>
    </location>
</feature>
<dbReference type="InterPro" id="IPR031316">
    <property type="entry name" value="FlgM_C"/>
</dbReference>
<reference evidence="11" key="1">
    <citation type="journal article" date="2023" name="Int. J. Syst. Evol. Microbiol.">
        <title>Mesoterricola silvestris gen. nov., sp. nov., Mesoterricola sediminis sp. nov., Geothrix oryzae sp. nov., Geothrix edaphica sp. nov., Geothrix rubra sp. nov., and Geothrix limicola sp. nov., six novel members of Acidobacteriota isolated from soils.</title>
        <authorList>
            <person name="Itoh H."/>
            <person name="Sugisawa Y."/>
            <person name="Mise K."/>
            <person name="Xu Z."/>
            <person name="Kuniyasu M."/>
            <person name="Ushijima N."/>
            <person name="Kawano K."/>
            <person name="Kobayashi E."/>
            <person name="Shiratori Y."/>
            <person name="Masuda Y."/>
            <person name="Senoo K."/>
        </authorList>
    </citation>
    <scope>NUCLEOTIDE SEQUENCE</scope>
    <source>
        <strain evidence="11">W786</strain>
    </source>
</reference>
<comment type="function">
    <text evidence="7">Responsible for the coupling of flagellin expression to flagellar assembly by preventing expression of the flagellin genes when a component of the middle class of proteins is defective. It negatively regulates flagellar genes by inhibiting the activity of FliA by directly binding to FliA.</text>
</comment>
<evidence type="ECO:0000256" key="2">
    <source>
        <dbReference type="ARBA" id="ARBA00017823"/>
    </source>
</evidence>
<proteinExistence type="inferred from homology"/>